<evidence type="ECO:0000313" key="2">
    <source>
        <dbReference type="EMBL" id="KAA1037580.1"/>
    </source>
</evidence>
<proteinExistence type="predicted"/>
<dbReference type="KEGG" id="mequ:KFV11_01575"/>
<name>A0A9Q9BR81_9STAP</name>
<dbReference type="AlphaFoldDB" id="A0A9Q9BR81"/>
<keyword evidence="4" id="KW-1185">Reference proteome</keyword>
<dbReference type="EMBL" id="SCWC02000008">
    <property type="protein sequence ID" value="KAA1037580.1"/>
    <property type="molecule type" value="Genomic_DNA"/>
</dbReference>
<reference evidence="2 4" key="1">
    <citation type="submission" date="2019-09" db="EMBL/GenBank/DDBJ databases">
        <authorList>
            <person name="Mazhar S."/>
            <person name="Altermann E."/>
            <person name="Hill C."/>
            <person name="Mcauliffe O."/>
        </authorList>
    </citation>
    <scope>NUCLEOTIDE SEQUENCE [LARGE SCALE GENOMIC DNA]</scope>
    <source>
        <strain evidence="2 4">ATCC 51831</strain>
    </source>
</reference>
<protein>
    <submittedName>
        <fullName evidence="3">Uncharacterized protein</fullName>
    </submittedName>
</protein>
<dbReference type="OrthoDB" id="2418360at2"/>
<dbReference type="RefSeq" id="WP_149459640.1">
    <property type="nucleotide sequence ID" value="NZ_CP073809.1"/>
</dbReference>
<dbReference type="EMBL" id="CP073809">
    <property type="protein sequence ID" value="UTH14089.1"/>
    <property type="molecule type" value="Genomic_DNA"/>
</dbReference>
<dbReference type="Proteomes" id="UP001057381">
    <property type="component" value="Chromosome"/>
</dbReference>
<accession>A0A9Q9BR81</accession>
<evidence type="ECO:0000313" key="4">
    <source>
        <dbReference type="Proteomes" id="UP000295735"/>
    </source>
</evidence>
<evidence type="ECO:0000313" key="3">
    <source>
        <dbReference type="EMBL" id="UTH14089.1"/>
    </source>
</evidence>
<gene>
    <name evidence="2" type="ORF">ERX35_009370</name>
    <name evidence="3" type="ORF">KFV11_01575</name>
</gene>
<evidence type="ECO:0000256" key="1">
    <source>
        <dbReference type="SAM" id="MobiDB-lite"/>
    </source>
</evidence>
<feature type="compositionally biased region" description="Basic and acidic residues" evidence="1">
    <location>
        <begin position="20"/>
        <end position="37"/>
    </location>
</feature>
<reference evidence="3" key="2">
    <citation type="submission" date="2021-04" db="EMBL/GenBank/DDBJ databases">
        <title>Complete Genome Sequences of Macrococcus spp. from dog and cattle.</title>
        <authorList>
            <person name="Schwendener S."/>
            <person name="Perreten V."/>
        </authorList>
    </citation>
    <scope>NUCLEOTIDE SEQUENCE</scope>
    <source>
        <strain evidence="3">Epi0143-OL</strain>
    </source>
</reference>
<sequence length="72" mass="8043">MANNWPPKHAGEHNPQGRTGNKDWDEPGLKGREDESFAKGVMNSANITETGMGFINKISSLLIYRDEGRKNK</sequence>
<dbReference type="Proteomes" id="UP000295735">
    <property type="component" value="Unassembled WGS sequence"/>
</dbReference>
<feature type="region of interest" description="Disordered" evidence="1">
    <location>
        <begin position="1"/>
        <end position="39"/>
    </location>
</feature>
<evidence type="ECO:0000313" key="5">
    <source>
        <dbReference type="Proteomes" id="UP001057381"/>
    </source>
</evidence>
<organism evidence="3 5">
    <name type="scientific">Macrococcus equipercicus</name>
    <dbReference type="NCBI Taxonomy" id="69967"/>
    <lineage>
        <taxon>Bacteria</taxon>
        <taxon>Bacillati</taxon>
        <taxon>Bacillota</taxon>
        <taxon>Bacilli</taxon>
        <taxon>Bacillales</taxon>
        <taxon>Staphylococcaceae</taxon>
        <taxon>Macrococcus</taxon>
    </lineage>
</organism>